<sequence>MAGTTYALAADRIRTVVRSDARVEVSSHSLFTSDRVAVKGTLRATVAFTHPAHQRRSQDMTEAPGQVRPGGSAVV</sequence>
<dbReference type="RefSeq" id="WP_091159179.1">
    <property type="nucleotide sequence ID" value="NZ_FNOT01000010.1"/>
</dbReference>
<evidence type="ECO:0000256" key="1">
    <source>
        <dbReference type="SAM" id="MobiDB-lite"/>
    </source>
</evidence>
<feature type="region of interest" description="Disordered" evidence="1">
    <location>
        <begin position="50"/>
        <end position="75"/>
    </location>
</feature>
<dbReference type="EMBL" id="FNOT01000010">
    <property type="protein sequence ID" value="SDY72752.1"/>
    <property type="molecule type" value="Genomic_DNA"/>
</dbReference>
<dbReference type="AlphaFoldDB" id="A0A1H3M7Q3"/>
<dbReference type="Proteomes" id="UP000198921">
    <property type="component" value="Unassembled WGS sequence"/>
</dbReference>
<keyword evidence="3" id="KW-1185">Reference proteome</keyword>
<organism evidence="2 3">
    <name type="scientific">Geodermatophilus africanus</name>
    <dbReference type="NCBI Taxonomy" id="1137993"/>
    <lineage>
        <taxon>Bacteria</taxon>
        <taxon>Bacillati</taxon>
        <taxon>Actinomycetota</taxon>
        <taxon>Actinomycetes</taxon>
        <taxon>Geodermatophilales</taxon>
        <taxon>Geodermatophilaceae</taxon>
        <taxon>Geodermatophilus</taxon>
    </lineage>
</organism>
<name>A0A1H3M7Q3_9ACTN</name>
<evidence type="ECO:0000313" key="3">
    <source>
        <dbReference type="Proteomes" id="UP000198921"/>
    </source>
</evidence>
<gene>
    <name evidence="2" type="ORF">SAMN05660209_03590</name>
</gene>
<proteinExistence type="predicted"/>
<protein>
    <submittedName>
        <fullName evidence="2">Uncharacterized protein</fullName>
    </submittedName>
</protein>
<accession>A0A1H3M7Q3</accession>
<evidence type="ECO:0000313" key="2">
    <source>
        <dbReference type="EMBL" id="SDY72752.1"/>
    </source>
</evidence>
<reference evidence="3" key="1">
    <citation type="submission" date="2016-10" db="EMBL/GenBank/DDBJ databases">
        <authorList>
            <person name="Varghese N."/>
            <person name="Submissions S."/>
        </authorList>
    </citation>
    <scope>NUCLEOTIDE SEQUENCE [LARGE SCALE GENOMIC DNA]</scope>
    <source>
        <strain evidence="3">DSM 45422</strain>
    </source>
</reference>